<evidence type="ECO:0000256" key="1">
    <source>
        <dbReference type="SAM" id="Coils"/>
    </source>
</evidence>
<reference evidence="2 3" key="1">
    <citation type="submission" date="2023-11" db="EMBL/GenBank/DDBJ databases">
        <authorList>
            <person name="Okamura Y."/>
        </authorList>
    </citation>
    <scope>NUCLEOTIDE SEQUENCE [LARGE SCALE GENOMIC DNA]</scope>
</reference>
<evidence type="ECO:0000313" key="3">
    <source>
        <dbReference type="Proteomes" id="UP001497472"/>
    </source>
</evidence>
<protein>
    <recommendedName>
        <fullName evidence="4">Sodium channel and clathrin linker 1</fullName>
    </recommendedName>
</protein>
<name>A0AAV1J416_9NEOP</name>
<keyword evidence="3" id="KW-1185">Reference proteome</keyword>
<organism evidence="2 3">
    <name type="scientific">Leptosia nina</name>
    <dbReference type="NCBI Taxonomy" id="320188"/>
    <lineage>
        <taxon>Eukaryota</taxon>
        <taxon>Metazoa</taxon>
        <taxon>Ecdysozoa</taxon>
        <taxon>Arthropoda</taxon>
        <taxon>Hexapoda</taxon>
        <taxon>Insecta</taxon>
        <taxon>Pterygota</taxon>
        <taxon>Neoptera</taxon>
        <taxon>Endopterygota</taxon>
        <taxon>Lepidoptera</taxon>
        <taxon>Glossata</taxon>
        <taxon>Ditrysia</taxon>
        <taxon>Papilionoidea</taxon>
        <taxon>Pieridae</taxon>
        <taxon>Pierinae</taxon>
        <taxon>Leptosia</taxon>
    </lineage>
</organism>
<feature type="coiled-coil region" evidence="1">
    <location>
        <begin position="111"/>
        <end position="201"/>
    </location>
</feature>
<gene>
    <name evidence="2" type="ORF">LNINA_LOCUS2572</name>
</gene>
<sequence length="502" mass="58580">MDETPVDTLQSELEFYRQNQNVVEQEIRTLIADNQKLSQQVGALLKEKLQYAQQCHENDQSQELEDLRRQVALLGKERDSLHVLWQTSQKTIEALDTELKTYQHYDSRIGKQNYKDANRDLELKLETALGDYVELETSFKKIHSERDNFETELKTKENELNACRKTCKGLNNKIEEISKTLEECKINLIAEQKNNEDLKSQLATGHKDAIDRVKKEAEAKTKVAEALQLFDVVNSQKNEAMKNVFELTQDVTKLKQSLATVKRDTEATFKAELDEIKEKYNEKVTDMLEHVRNLDSELVEKGLLLNKALREIKILQTTNESYLKQQSESAKVIDPKLTLAEEKLETVFQELVQSERRNMQLVCEKHALAMDIQRVQDSHSREIKRRDWEEKLLKTQCEELKIQVEHLQKSLSETHEMINKLQNMMSSKTELNQKMVTTKEVEVIELNKHLENQMELNKKWKASYLDMTAKLKNKLEALYKENKDLRKQLNLPQSTSSDSLIS</sequence>
<dbReference type="AlphaFoldDB" id="A0AAV1J416"/>
<dbReference type="EMBL" id="CAVLEF010000003">
    <property type="protein sequence ID" value="CAK1542710.1"/>
    <property type="molecule type" value="Genomic_DNA"/>
</dbReference>
<evidence type="ECO:0008006" key="4">
    <source>
        <dbReference type="Google" id="ProtNLM"/>
    </source>
</evidence>
<evidence type="ECO:0000313" key="2">
    <source>
        <dbReference type="EMBL" id="CAK1542710.1"/>
    </source>
</evidence>
<dbReference type="Proteomes" id="UP001497472">
    <property type="component" value="Unassembled WGS sequence"/>
</dbReference>
<feature type="coiled-coil region" evidence="1">
    <location>
        <begin position="6"/>
        <end position="77"/>
    </location>
</feature>
<feature type="coiled-coil region" evidence="1">
    <location>
        <begin position="390"/>
        <end position="424"/>
    </location>
</feature>
<proteinExistence type="predicted"/>
<keyword evidence="1" id="KW-0175">Coiled coil</keyword>
<accession>A0AAV1J416</accession>
<feature type="coiled-coil region" evidence="1">
    <location>
        <begin position="277"/>
        <end position="357"/>
    </location>
</feature>
<comment type="caution">
    <text evidence="2">The sequence shown here is derived from an EMBL/GenBank/DDBJ whole genome shotgun (WGS) entry which is preliminary data.</text>
</comment>